<dbReference type="EMBL" id="LKHV02000001">
    <property type="protein sequence ID" value="MCS5707641.1"/>
    <property type="molecule type" value="Genomic_DNA"/>
</dbReference>
<feature type="transmembrane region" description="Helical" evidence="1">
    <location>
        <begin position="61"/>
        <end position="84"/>
    </location>
</feature>
<sequence length="252" mass="28876">MFSLLTKSSQQSEILESGFKLYKSSYKQGFLLALIASFFFLVPLYWPYITLTSNIHISEHSATHLLMLSLSWLLSLIFSLGLLFKLHCSCNGIQNSTLQSIKQSLYRLVTTLLVATLYLIIVFSGTMLLIVPGFILSITLMFSFMMVVNENKGVLQSLLTSHQLVWGNWWHTFVIMSVPLLLNIIIMLLAFVLLVSIFSKTLFQITGWYYYVFALHLILQSLLLPLTFSIALVLFNDLRIKQRQNQSPFTVR</sequence>
<feature type="transmembrane region" description="Helical" evidence="1">
    <location>
        <begin position="129"/>
        <end position="148"/>
    </location>
</feature>
<evidence type="ECO:0000313" key="3">
    <source>
        <dbReference type="EMBL" id="MCS5707641.1"/>
    </source>
</evidence>
<dbReference type="STRING" id="437022.CC99x_00657"/>
<evidence type="ECO:0000313" key="2">
    <source>
        <dbReference type="EMBL" id="KRG19644.1"/>
    </source>
</evidence>
<dbReference type="OrthoDB" id="5574458at2"/>
<keyword evidence="4" id="KW-1185">Reference proteome</keyword>
<accession>A0A0Q9YGH1</accession>
<keyword evidence="1" id="KW-0812">Transmembrane</keyword>
<proteinExistence type="predicted"/>
<name>A0A0Q9YGH1_9GAMM</name>
<protein>
    <submittedName>
        <fullName evidence="2">Uncharacterized protein</fullName>
    </submittedName>
</protein>
<reference evidence="3" key="2">
    <citation type="journal article" date="2016" name="Genome Announc.">
        <title>Draft Genome Sequences of Two Novel Amoeba-Resistant Intranuclear Bacteria, 'Candidatus Berkiella cookevillensis' and 'Candidatus Berkiella aquae'.</title>
        <authorList>
            <person name="Mehari Y.T."/>
            <person name="Arivett B.A."/>
            <person name="Farone A.L."/>
            <person name="Gunderson J.H."/>
            <person name="Farone M.B."/>
        </authorList>
    </citation>
    <scope>NUCLEOTIDE SEQUENCE</scope>
    <source>
        <strain evidence="3">CC99</strain>
    </source>
</reference>
<evidence type="ECO:0000256" key="1">
    <source>
        <dbReference type="SAM" id="Phobius"/>
    </source>
</evidence>
<feature type="transmembrane region" description="Helical" evidence="1">
    <location>
        <begin position="30"/>
        <end position="49"/>
    </location>
</feature>
<dbReference type="EMBL" id="LKHV01000002">
    <property type="protein sequence ID" value="KRG19644.1"/>
    <property type="molecule type" value="Genomic_DNA"/>
</dbReference>
<keyword evidence="1" id="KW-1133">Transmembrane helix</keyword>
<reference evidence="2" key="1">
    <citation type="submission" date="2015-09" db="EMBL/GenBank/DDBJ databases">
        <title>Draft Genome Sequences of Two Novel Amoeba-resistant Intranuclear Bacteria, Candidatus Berkiella cookevillensis and Candidatus Berkiella aquae.</title>
        <authorList>
            <person name="Mehari Y.T."/>
            <person name="Arivett B.A."/>
            <person name="Farone A.L."/>
            <person name="Gunderson J.H."/>
            <person name="Farone M.B."/>
        </authorList>
    </citation>
    <scope>NUCLEOTIDE SEQUENCE [LARGE SCALE GENOMIC DNA]</scope>
    <source>
        <strain evidence="2">CC99</strain>
    </source>
</reference>
<feature type="transmembrane region" description="Helical" evidence="1">
    <location>
        <begin position="169"/>
        <end position="198"/>
    </location>
</feature>
<dbReference type="RefSeq" id="WP_057623617.1">
    <property type="nucleotide sequence ID" value="NZ_LKHV02000001.1"/>
</dbReference>
<evidence type="ECO:0000313" key="4">
    <source>
        <dbReference type="Proteomes" id="UP000051494"/>
    </source>
</evidence>
<feature type="transmembrane region" description="Helical" evidence="1">
    <location>
        <begin position="210"/>
        <end position="235"/>
    </location>
</feature>
<dbReference type="Proteomes" id="UP000051494">
    <property type="component" value="Unassembled WGS sequence"/>
</dbReference>
<keyword evidence="1" id="KW-0472">Membrane</keyword>
<dbReference type="AlphaFoldDB" id="A0A0Q9YGH1"/>
<gene>
    <name evidence="3" type="ORF">CC99x_001845</name>
    <name evidence="2" type="ORF">CC99x_00657</name>
</gene>
<feature type="transmembrane region" description="Helical" evidence="1">
    <location>
        <begin position="105"/>
        <end position="123"/>
    </location>
</feature>
<organism evidence="2">
    <name type="scientific">Candidatus Berkiella cookevillensis</name>
    <dbReference type="NCBI Taxonomy" id="437022"/>
    <lineage>
        <taxon>Bacteria</taxon>
        <taxon>Pseudomonadati</taxon>
        <taxon>Pseudomonadota</taxon>
        <taxon>Gammaproteobacteria</taxon>
        <taxon>Candidatus Berkiellales</taxon>
        <taxon>Candidatus Berkiellaceae</taxon>
        <taxon>Candidatus Berkiella</taxon>
    </lineage>
</organism>
<comment type="caution">
    <text evidence="2">The sequence shown here is derived from an EMBL/GenBank/DDBJ whole genome shotgun (WGS) entry which is preliminary data.</text>
</comment>
<reference evidence="3" key="3">
    <citation type="submission" date="2021-06" db="EMBL/GenBank/DDBJ databases">
        <title>Genomic Description and Analysis of Intracellular Bacteria, Candidatus Berkiella cookevillensis and Candidatus Berkiella aquae.</title>
        <authorList>
            <person name="Kidane D.T."/>
            <person name="Mehari Y.T."/>
            <person name="Rice F.C."/>
            <person name="Arivett B.A."/>
            <person name="Farone A.L."/>
            <person name="Berk S.G."/>
            <person name="Farone M.B."/>
        </authorList>
    </citation>
    <scope>NUCLEOTIDE SEQUENCE</scope>
    <source>
        <strain evidence="3">CC99</strain>
    </source>
</reference>